<reference evidence="1 2" key="1">
    <citation type="journal article" date="2022" name="Nat. Plants">
        <title>Genomes of leafy and leafless Platanthera orchids illuminate the evolution of mycoheterotrophy.</title>
        <authorList>
            <person name="Li M.H."/>
            <person name="Liu K.W."/>
            <person name="Li Z."/>
            <person name="Lu H.C."/>
            <person name="Ye Q.L."/>
            <person name="Zhang D."/>
            <person name="Wang J.Y."/>
            <person name="Li Y.F."/>
            <person name="Zhong Z.M."/>
            <person name="Liu X."/>
            <person name="Yu X."/>
            <person name="Liu D.K."/>
            <person name="Tu X.D."/>
            <person name="Liu B."/>
            <person name="Hao Y."/>
            <person name="Liao X.Y."/>
            <person name="Jiang Y.T."/>
            <person name="Sun W.H."/>
            <person name="Chen J."/>
            <person name="Chen Y.Q."/>
            <person name="Ai Y."/>
            <person name="Zhai J.W."/>
            <person name="Wu S.S."/>
            <person name="Zhou Z."/>
            <person name="Hsiao Y.Y."/>
            <person name="Wu W.L."/>
            <person name="Chen Y.Y."/>
            <person name="Lin Y.F."/>
            <person name="Hsu J.L."/>
            <person name="Li C.Y."/>
            <person name="Wang Z.W."/>
            <person name="Zhao X."/>
            <person name="Zhong W.Y."/>
            <person name="Ma X.K."/>
            <person name="Ma L."/>
            <person name="Huang J."/>
            <person name="Chen G.Z."/>
            <person name="Huang M.Z."/>
            <person name="Huang L."/>
            <person name="Peng D.H."/>
            <person name="Luo Y.B."/>
            <person name="Zou S.Q."/>
            <person name="Chen S.P."/>
            <person name="Lan S."/>
            <person name="Tsai W.C."/>
            <person name="Van de Peer Y."/>
            <person name="Liu Z.J."/>
        </authorList>
    </citation>
    <scope>NUCLEOTIDE SEQUENCE [LARGE SCALE GENOMIC DNA]</scope>
    <source>
        <strain evidence="1">Lor287</strain>
    </source>
</reference>
<name>A0AAP0BGR5_9ASPA</name>
<proteinExistence type="predicted"/>
<comment type="caution">
    <text evidence="1">The sequence shown here is derived from an EMBL/GenBank/DDBJ whole genome shotgun (WGS) entry which is preliminary data.</text>
</comment>
<protein>
    <submittedName>
        <fullName evidence="1">Uncharacterized protein</fullName>
    </submittedName>
</protein>
<organism evidence="1 2">
    <name type="scientific">Platanthera zijinensis</name>
    <dbReference type="NCBI Taxonomy" id="2320716"/>
    <lineage>
        <taxon>Eukaryota</taxon>
        <taxon>Viridiplantae</taxon>
        <taxon>Streptophyta</taxon>
        <taxon>Embryophyta</taxon>
        <taxon>Tracheophyta</taxon>
        <taxon>Spermatophyta</taxon>
        <taxon>Magnoliopsida</taxon>
        <taxon>Liliopsida</taxon>
        <taxon>Asparagales</taxon>
        <taxon>Orchidaceae</taxon>
        <taxon>Orchidoideae</taxon>
        <taxon>Orchideae</taxon>
        <taxon>Orchidinae</taxon>
        <taxon>Platanthera</taxon>
    </lineage>
</organism>
<evidence type="ECO:0000313" key="2">
    <source>
        <dbReference type="Proteomes" id="UP001418222"/>
    </source>
</evidence>
<keyword evidence="2" id="KW-1185">Reference proteome</keyword>
<evidence type="ECO:0000313" key="1">
    <source>
        <dbReference type="EMBL" id="KAK8938896.1"/>
    </source>
</evidence>
<dbReference type="EMBL" id="JBBWWQ010000009">
    <property type="protein sequence ID" value="KAK8938896.1"/>
    <property type="molecule type" value="Genomic_DNA"/>
</dbReference>
<gene>
    <name evidence="1" type="ORF">KSP39_PZI010823</name>
</gene>
<dbReference type="Proteomes" id="UP001418222">
    <property type="component" value="Unassembled WGS sequence"/>
</dbReference>
<accession>A0AAP0BGR5</accession>
<sequence>MEGGRRALQVFCIGTFETKRQELIFLSDCVQSNLTAFSKGSSLKVEVTILDVSCSTRKYKIRPPENVGFVTKDFLLYRFLGTEGRLSFKHPSDRGEANCNPKQGTNKLFENSPRRWHPCWSYRNWWQWWNFFDRTSIEISTSWSS</sequence>
<dbReference type="AlphaFoldDB" id="A0AAP0BGR5"/>
<dbReference type="Gene3D" id="3.40.50.12020">
    <property type="entry name" value="Uncharacterised protein family UPF0261, NN domain"/>
    <property type="match status" value="1"/>
</dbReference>